<feature type="compositionally biased region" description="Gly residues" evidence="1">
    <location>
        <begin position="175"/>
        <end position="184"/>
    </location>
</feature>
<dbReference type="PANTHER" id="PTHR46421">
    <property type="entry name" value="PROGRAMMED CELL DEATH PROTEIN 2-LIKE"/>
    <property type="match status" value="1"/>
</dbReference>
<feature type="region of interest" description="Disordered" evidence="1">
    <location>
        <begin position="101"/>
        <end position="127"/>
    </location>
</feature>
<dbReference type="Pfam" id="PF04194">
    <property type="entry name" value="PDCD2_C"/>
    <property type="match status" value="1"/>
</dbReference>
<feature type="compositionally biased region" description="Low complexity" evidence="1">
    <location>
        <begin position="216"/>
        <end position="228"/>
    </location>
</feature>
<accession>A0ABR4MYG2</accession>
<dbReference type="InterPro" id="IPR052815">
    <property type="entry name" value="PDCD2-like_regulator"/>
</dbReference>
<feature type="compositionally biased region" description="Basic and acidic residues" evidence="1">
    <location>
        <begin position="296"/>
        <end position="316"/>
    </location>
</feature>
<evidence type="ECO:0000313" key="3">
    <source>
        <dbReference type="EMBL" id="KAL2912274.1"/>
    </source>
</evidence>
<gene>
    <name evidence="3" type="ORF">HK105_208265</name>
</gene>
<dbReference type="Proteomes" id="UP001527925">
    <property type="component" value="Unassembled WGS sequence"/>
</dbReference>
<organism evidence="3 4">
    <name type="scientific">Polyrhizophydium stewartii</name>
    <dbReference type="NCBI Taxonomy" id="2732419"/>
    <lineage>
        <taxon>Eukaryota</taxon>
        <taxon>Fungi</taxon>
        <taxon>Fungi incertae sedis</taxon>
        <taxon>Chytridiomycota</taxon>
        <taxon>Chytridiomycota incertae sedis</taxon>
        <taxon>Chytridiomycetes</taxon>
        <taxon>Rhizophydiales</taxon>
        <taxon>Rhizophydiales incertae sedis</taxon>
        <taxon>Polyrhizophydium</taxon>
    </lineage>
</organism>
<dbReference type="PANTHER" id="PTHR46421:SF1">
    <property type="entry name" value="PROGRAMMED CELL DEATH PROTEIN 2-LIKE"/>
    <property type="match status" value="1"/>
</dbReference>
<dbReference type="EMBL" id="JADGIZ020000072">
    <property type="protein sequence ID" value="KAL2912274.1"/>
    <property type="molecule type" value="Genomic_DNA"/>
</dbReference>
<evidence type="ECO:0000256" key="1">
    <source>
        <dbReference type="SAM" id="MobiDB-lite"/>
    </source>
</evidence>
<comment type="caution">
    <text evidence="3">The sequence shown here is derived from an EMBL/GenBank/DDBJ whole genome shotgun (WGS) entry which is preliminary data.</text>
</comment>
<feature type="region of interest" description="Disordered" evidence="1">
    <location>
        <begin position="153"/>
        <end position="189"/>
    </location>
</feature>
<feature type="region of interest" description="Disordered" evidence="1">
    <location>
        <begin position="296"/>
        <end position="327"/>
    </location>
</feature>
<feature type="region of interest" description="Disordered" evidence="1">
    <location>
        <begin position="204"/>
        <end position="254"/>
    </location>
</feature>
<sequence>MAELGYPFDEPLDAAEDVDAYVDKIGGRAVLPPGTQHADGEPDMRCAAGHPLVLVAQLWAKTPVHSDRFLLVFGCNFGPCSGKQTSWKAFRCIKAAAAPPATAGGPSGAGGQKGSPGQAAGAGGTKGAGVAKAQASSQKPLFAFGAAGDDEWAEDAPAGGIGSASGFEATPAPGSGAGKAGSGTSGAKPPVAEMMELLRQRNQGYSAGSPKPKGKSASVAANVAASAPAKDDEAPAAQGAAPDSQDPPFPASLPALPAYPLEFEREAEAAEAFTHEMRLLEEYKASNPGDAAMLERRQEQVRREASGGGKGDKSDAGEGDAGDEWAGETYERMDVGLDKAFKRFQRRVMQAPEQCIRYWRHGQALWYKHDAEQARADAGGVAACGWCGGPRAFECQLMPHTLGVLPVDAAAAAASGDGASGDGDGASGDAAARTAALGQGMDWGTVAVFTCAGDCAVAAAGGRHVVVGEVAVVQADGQ</sequence>
<evidence type="ECO:0000313" key="4">
    <source>
        <dbReference type="Proteomes" id="UP001527925"/>
    </source>
</evidence>
<name>A0ABR4MYG2_9FUNG</name>
<feature type="compositionally biased region" description="Gly residues" evidence="1">
    <location>
        <begin position="105"/>
        <end position="127"/>
    </location>
</feature>
<feature type="compositionally biased region" description="Acidic residues" evidence="1">
    <location>
        <begin position="317"/>
        <end position="326"/>
    </location>
</feature>
<reference evidence="3 4" key="1">
    <citation type="submission" date="2023-09" db="EMBL/GenBank/DDBJ databases">
        <title>Pangenome analysis of Batrachochytrium dendrobatidis and related Chytrids.</title>
        <authorList>
            <person name="Yacoub M.N."/>
            <person name="Stajich J.E."/>
            <person name="James T.Y."/>
        </authorList>
    </citation>
    <scope>NUCLEOTIDE SEQUENCE [LARGE SCALE GENOMIC DNA]</scope>
    <source>
        <strain evidence="3 4">JEL0888</strain>
    </source>
</reference>
<protein>
    <recommendedName>
        <fullName evidence="2">Programmed cell death protein 2 C-terminal domain-containing protein</fullName>
    </recommendedName>
</protein>
<feature type="domain" description="Programmed cell death protein 2 C-terminal" evidence="2">
    <location>
        <begin position="338"/>
        <end position="474"/>
    </location>
</feature>
<proteinExistence type="predicted"/>
<dbReference type="InterPro" id="IPR007320">
    <property type="entry name" value="PDCD2_C"/>
</dbReference>
<keyword evidence="4" id="KW-1185">Reference proteome</keyword>
<evidence type="ECO:0000259" key="2">
    <source>
        <dbReference type="Pfam" id="PF04194"/>
    </source>
</evidence>